<protein>
    <recommendedName>
        <fullName evidence="8">Putative tRNA (cytidine(32)/guanosine(34)-2'-O)-methyltransferase</fullName>
        <ecNumber evidence="8">2.1.1.205</ecNumber>
    </recommendedName>
    <alternativeName>
        <fullName evidence="8">2'-O-ribose RNA methyltransferase TRM7 homolog</fullName>
    </alternativeName>
</protein>
<dbReference type="GO" id="GO:0006364">
    <property type="term" value="P:rRNA processing"/>
    <property type="evidence" value="ECO:0007669"/>
    <property type="project" value="UniProtKB-KW"/>
</dbReference>
<dbReference type="OrthoDB" id="289250at2759"/>
<reference evidence="11" key="1">
    <citation type="submission" date="2019-08" db="EMBL/GenBank/DDBJ databases">
        <title>The genome of the North American firefly Photinus pyralis.</title>
        <authorList>
            <consortium name="Photinus pyralis genome working group"/>
            <person name="Fallon T.R."/>
            <person name="Sander Lower S.E."/>
            <person name="Weng J.-K."/>
        </authorList>
    </citation>
    <scope>NUCLEOTIDE SEQUENCE</scope>
    <source>
        <strain evidence="11">TRF0915ILg1</strain>
        <tissue evidence="11">Whole body</tissue>
    </source>
</reference>
<keyword evidence="5 8" id="KW-0949">S-adenosyl-L-methionine</keyword>
<keyword evidence="12" id="KW-1185">Reference proteome</keyword>
<evidence type="ECO:0000256" key="7">
    <source>
        <dbReference type="ARBA" id="ARBA00048902"/>
    </source>
</evidence>
<dbReference type="Proteomes" id="UP000801492">
    <property type="component" value="Unassembled WGS sequence"/>
</dbReference>
<gene>
    <name evidence="11" type="ORF">ILUMI_22745</name>
</gene>
<keyword evidence="6 8" id="KW-0819">tRNA processing</keyword>
<dbReference type="InterPro" id="IPR015507">
    <property type="entry name" value="rRNA-MeTfrase_E"/>
</dbReference>
<feature type="compositionally biased region" description="Basic and acidic residues" evidence="9">
    <location>
        <begin position="88"/>
        <end position="119"/>
    </location>
</feature>
<dbReference type="PANTHER" id="PTHR10920:SF12">
    <property type="entry name" value="TRNA (CYTIDINE(32)_GUANOSINE(34)-2'-O)-METHYLTRANSFERASE-RELATED"/>
    <property type="match status" value="1"/>
</dbReference>
<feature type="active site" description="Proton acceptor" evidence="8">
    <location>
        <position position="229"/>
    </location>
</feature>
<evidence type="ECO:0000313" key="11">
    <source>
        <dbReference type="EMBL" id="KAF2883435.1"/>
    </source>
</evidence>
<proteinExistence type="inferred from homology"/>
<evidence type="ECO:0000256" key="3">
    <source>
        <dbReference type="ARBA" id="ARBA00022603"/>
    </source>
</evidence>
<dbReference type="HAMAP" id="MF_01547">
    <property type="entry name" value="RNA_methyltr_E"/>
    <property type="match status" value="1"/>
</dbReference>
<sequence>MGKASKDKRDIYYRKAKEQGWRARSAFKLIQIHEKFKILDGVTRVVDLCAAPGSWSQVLSRKLYTRENIQIHNQTTHVDVLRDLHTQEGDNQEQKEDIQAQKEDIQAQKEDNQAQKEDEPTGDLPSSNEQASQEEGAMKEEVKIVAVDLQPMAPLPGVIQIQGDITKHSTAMSIIEHFEGEKADLVICDGAPDVTGLHCMDIYIQSQLLLGALYITCSVLKLGGNFVAKIFRGKDNDLLTNQLLTLFKDVIITKPASSRNSSIEAFVVCLQYFPASGFDPEQLTPYLDGYNKSFDSLTDINRIIIPFLVCGDVSSYDSDATYPLKLDGEEEYKYREPVQPPIAPPYSFLDHKGLTKQELLTEKNDFGKSVKNLMLPSEVNKSQKEWTPKFEAQTQLELRKFVQFEDNIADELEKLYTSVAEELDSSTSNINAEQPFMNEVEPDFHDLIAKVRSYRYYNYTGRIEPIRLSNYKVLTKEDESIKTNQPTETNTSSGQNKSDDEFENEDLFDEFENEDLFEEFEKTQSPQTTEVSKAKEVSEPGPSSKTDNLTTEMSKLNISVPSSRSELEQKFYQDLANVLNEDTPSNASITAEQLTALVNKFSKIDKVDD</sequence>
<feature type="compositionally biased region" description="Polar residues" evidence="9">
    <location>
        <begin position="482"/>
        <end position="496"/>
    </location>
</feature>
<name>A0A8K0CGJ2_IGNLU</name>
<evidence type="ECO:0000256" key="9">
    <source>
        <dbReference type="SAM" id="MobiDB-lite"/>
    </source>
</evidence>
<keyword evidence="4 8" id="KW-0808">Transferase</keyword>
<feature type="region of interest" description="Disordered" evidence="9">
    <location>
        <begin position="521"/>
        <end position="549"/>
    </location>
</feature>
<keyword evidence="3 8" id="KW-0489">Methyltransferase</keyword>
<evidence type="ECO:0000259" key="10">
    <source>
        <dbReference type="Pfam" id="PF01728"/>
    </source>
</evidence>
<dbReference type="InterPro" id="IPR029063">
    <property type="entry name" value="SAM-dependent_MTases_sf"/>
</dbReference>
<dbReference type="FunFam" id="3.40.50.150:FF:000220">
    <property type="entry name" value="CAMK protein kinase"/>
    <property type="match status" value="1"/>
</dbReference>
<comment type="similarity">
    <text evidence="8">Belongs to the class I-like SAM-binding methyltransferase superfamily. RNA methyltransferase RlmE family. TRM7 subfamily.</text>
</comment>
<feature type="compositionally biased region" description="Polar residues" evidence="9">
    <location>
        <begin position="124"/>
        <end position="133"/>
    </location>
</feature>
<dbReference type="PANTHER" id="PTHR10920">
    <property type="entry name" value="RIBOSOMAL RNA METHYLTRANSFERASE"/>
    <property type="match status" value="1"/>
</dbReference>
<accession>A0A8K0CGJ2</accession>
<dbReference type="EC" id="2.1.1.205" evidence="8"/>
<dbReference type="InterPro" id="IPR002877">
    <property type="entry name" value="RNA_MeTrfase_FtsJ_dom"/>
</dbReference>
<evidence type="ECO:0000256" key="8">
    <source>
        <dbReference type="HAMAP-Rule" id="MF_03162"/>
    </source>
</evidence>
<dbReference type="SUPFAM" id="SSF53335">
    <property type="entry name" value="S-adenosyl-L-methionine-dependent methyltransferases"/>
    <property type="match status" value="1"/>
</dbReference>
<evidence type="ECO:0000256" key="5">
    <source>
        <dbReference type="ARBA" id="ARBA00022691"/>
    </source>
</evidence>
<dbReference type="InterPro" id="IPR050082">
    <property type="entry name" value="RNA_methyltr_RlmE"/>
</dbReference>
<feature type="region of interest" description="Disordered" evidence="9">
    <location>
        <begin position="478"/>
        <end position="501"/>
    </location>
</feature>
<feature type="binding site" evidence="8">
    <location>
        <position position="164"/>
    </location>
    <ligand>
        <name>S-adenosyl-L-methionine</name>
        <dbReference type="ChEBI" id="CHEBI:59789"/>
    </ligand>
</feature>
<feature type="region of interest" description="Disordered" evidence="9">
    <location>
        <begin position="88"/>
        <end position="137"/>
    </location>
</feature>
<evidence type="ECO:0000256" key="1">
    <source>
        <dbReference type="ARBA" id="ARBA00022490"/>
    </source>
</evidence>
<evidence type="ECO:0000256" key="4">
    <source>
        <dbReference type="ARBA" id="ARBA00022679"/>
    </source>
</evidence>
<feature type="binding site" evidence="8">
    <location>
        <position position="53"/>
    </location>
    <ligand>
        <name>S-adenosyl-L-methionine</name>
        <dbReference type="ChEBI" id="CHEBI:59789"/>
    </ligand>
</feature>
<dbReference type="HAMAP" id="MF_03162">
    <property type="entry name" value="RNA_methyltr_E_TRM7"/>
    <property type="match status" value="1"/>
</dbReference>
<dbReference type="EMBL" id="VTPC01090419">
    <property type="protein sequence ID" value="KAF2883435.1"/>
    <property type="molecule type" value="Genomic_DNA"/>
</dbReference>
<dbReference type="InterPro" id="IPR028590">
    <property type="entry name" value="RNA_methyltr_E_TRM7"/>
</dbReference>
<feature type="binding site" evidence="8">
    <location>
        <position position="55"/>
    </location>
    <ligand>
        <name>S-adenosyl-L-methionine</name>
        <dbReference type="ChEBI" id="CHEBI:59789"/>
    </ligand>
</feature>
<evidence type="ECO:0000256" key="6">
    <source>
        <dbReference type="ARBA" id="ARBA00022694"/>
    </source>
</evidence>
<comment type="subcellular location">
    <subcellularLocation>
        <location evidence="8">Cytoplasm</location>
    </subcellularLocation>
</comment>
<evidence type="ECO:0000313" key="12">
    <source>
        <dbReference type="Proteomes" id="UP000801492"/>
    </source>
</evidence>
<dbReference type="AlphaFoldDB" id="A0A8K0CGJ2"/>
<dbReference type="GO" id="GO:0002128">
    <property type="term" value="P:tRNA nucleoside ribose methylation"/>
    <property type="evidence" value="ECO:0007669"/>
    <property type="project" value="UniProtKB-UniRule"/>
</dbReference>
<dbReference type="Pfam" id="PF01728">
    <property type="entry name" value="FtsJ"/>
    <property type="match status" value="2"/>
</dbReference>
<feature type="binding site" evidence="8">
    <location>
        <position position="148"/>
    </location>
    <ligand>
        <name>S-adenosyl-L-methionine</name>
        <dbReference type="ChEBI" id="CHEBI:59789"/>
    </ligand>
</feature>
<keyword evidence="1 8" id="KW-0963">Cytoplasm</keyword>
<evidence type="ECO:0000256" key="2">
    <source>
        <dbReference type="ARBA" id="ARBA00022552"/>
    </source>
</evidence>
<keyword evidence="2" id="KW-0698">rRNA processing</keyword>
<comment type="caution">
    <text evidence="11">The sequence shown here is derived from an EMBL/GenBank/DDBJ whole genome shotgun (WGS) entry which is preliminary data.</text>
</comment>
<dbReference type="Gene3D" id="3.40.50.150">
    <property type="entry name" value="Vaccinia Virus protein VP39"/>
    <property type="match status" value="1"/>
</dbReference>
<comment type="catalytic activity">
    <reaction evidence="7 8">
        <text>cytidine(32)/guanosine(34) in tRNA + 2 S-adenosyl-L-methionine = 2'-O-methylcytidine(32)/2'-O-methylguanosine(34) in tRNA + 2 S-adenosyl-L-homocysteine + 2 H(+)</text>
        <dbReference type="Rhea" id="RHEA:42396"/>
        <dbReference type="Rhea" id="RHEA-COMP:10246"/>
        <dbReference type="Rhea" id="RHEA-COMP:10247"/>
        <dbReference type="ChEBI" id="CHEBI:15378"/>
        <dbReference type="ChEBI" id="CHEBI:57856"/>
        <dbReference type="ChEBI" id="CHEBI:59789"/>
        <dbReference type="ChEBI" id="CHEBI:74269"/>
        <dbReference type="ChEBI" id="CHEBI:74445"/>
        <dbReference type="ChEBI" id="CHEBI:74495"/>
        <dbReference type="ChEBI" id="CHEBI:82748"/>
        <dbReference type="EC" id="2.1.1.205"/>
    </reaction>
</comment>
<dbReference type="GO" id="GO:0106340">
    <property type="term" value="F:tRNA (guanosine(34)-2'-O)-methyltransferase activity"/>
    <property type="evidence" value="ECO:0007669"/>
    <property type="project" value="UniProtKB-ARBA"/>
</dbReference>
<dbReference type="GO" id="GO:0002181">
    <property type="term" value="P:cytoplasmic translation"/>
    <property type="evidence" value="ECO:0007669"/>
    <property type="project" value="UniProtKB-UniRule"/>
</dbReference>
<organism evidence="11 12">
    <name type="scientific">Ignelater luminosus</name>
    <name type="common">Cucubano</name>
    <name type="synonym">Pyrophorus luminosus</name>
    <dbReference type="NCBI Taxonomy" id="2038154"/>
    <lineage>
        <taxon>Eukaryota</taxon>
        <taxon>Metazoa</taxon>
        <taxon>Ecdysozoa</taxon>
        <taxon>Arthropoda</taxon>
        <taxon>Hexapoda</taxon>
        <taxon>Insecta</taxon>
        <taxon>Pterygota</taxon>
        <taxon>Neoptera</taxon>
        <taxon>Endopterygota</taxon>
        <taxon>Coleoptera</taxon>
        <taxon>Polyphaga</taxon>
        <taxon>Elateriformia</taxon>
        <taxon>Elateroidea</taxon>
        <taxon>Elateridae</taxon>
        <taxon>Agrypninae</taxon>
        <taxon>Pyrophorini</taxon>
        <taxon>Ignelater</taxon>
    </lineage>
</organism>
<dbReference type="GO" id="GO:0005737">
    <property type="term" value="C:cytoplasm"/>
    <property type="evidence" value="ECO:0007669"/>
    <property type="project" value="UniProtKB-SubCell"/>
</dbReference>
<comment type="function">
    <text evidence="8">Methylates the 2'-O-ribose of nucleotides at positions 32 and 34 of the tRNA anticodon loop of substrate tRNAs.</text>
</comment>
<feature type="domain" description="Ribosomal RNA methyltransferase FtsJ" evidence="10">
    <location>
        <begin position="21"/>
        <end position="112"/>
    </location>
</feature>
<feature type="binding site" evidence="8">
    <location>
        <position position="189"/>
    </location>
    <ligand>
        <name>S-adenosyl-L-methionine</name>
        <dbReference type="ChEBI" id="CHEBI:59789"/>
    </ligand>
</feature>
<feature type="domain" description="Ribosomal RNA methyltransferase FtsJ" evidence="10">
    <location>
        <begin position="137"/>
        <end position="272"/>
    </location>
</feature>